<dbReference type="InterPro" id="IPR010838">
    <property type="entry name" value="DUF1444"/>
</dbReference>
<proteinExistence type="predicted"/>
<dbReference type="AlphaFoldDB" id="A0A419SJA6"/>
<dbReference type="NCBIfam" id="NF010189">
    <property type="entry name" value="PRK13668.1"/>
    <property type="match status" value="1"/>
</dbReference>
<reference evidence="1 2" key="1">
    <citation type="submission" date="2016-08" db="EMBL/GenBank/DDBJ databases">
        <title>Novel Firmicute Genomes.</title>
        <authorList>
            <person name="Poppleton D.I."/>
            <person name="Gribaldo S."/>
        </authorList>
    </citation>
    <scope>NUCLEOTIDE SEQUENCE [LARGE SCALE GENOMIC DNA]</scope>
    <source>
        <strain evidence="1 2">RAOx-1</strain>
    </source>
</reference>
<comment type="caution">
    <text evidence="1">The sequence shown here is derived from an EMBL/GenBank/DDBJ whole genome shotgun (WGS) entry which is preliminary data.</text>
</comment>
<dbReference type="Pfam" id="PF07285">
    <property type="entry name" value="DUF1444"/>
    <property type="match status" value="1"/>
</dbReference>
<organism evidence="1 2">
    <name type="scientific">Ammoniphilus oxalaticus</name>
    <dbReference type="NCBI Taxonomy" id="66863"/>
    <lineage>
        <taxon>Bacteria</taxon>
        <taxon>Bacillati</taxon>
        <taxon>Bacillota</taxon>
        <taxon>Bacilli</taxon>
        <taxon>Bacillales</taxon>
        <taxon>Paenibacillaceae</taxon>
        <taxon>Aneurinibacillus group</taxon>
        <taxon>Ammoniphilus</taxon>
    </lineage>
</organism>
<dbReference type="OrthoDB" id="154553at2"/>
<gene>
    <name evidence="1" type="ORF">BEP19_06270</name>
</gene>
<dbReference type="EMBL" id="MCHY01000008">
    <property type="protein sequence ID" value="RKD24019.1"/>
    <property type="molecule type" value="Genomic_DNA"/>
</dbReference>
<protein>
    <recommendedName>
        <fullName evidence="3">DUF1444 domain-containing protein</fullName>
    </recommendedName>
</protein>
<dbReference type="RefSeq" id="WP_120189256.1">
    <property type="nucleotide sequence ID" value="NZ_MCHY01000008.1"/>
</dbReference>
<accession>A0A419SJA6</accession>
<dbReference type="Proteomes" id="UP000284219">
    <property type="component" value="Unassembled WGS sequence"/>
</dbReference>
<keyword evidence="2" id="KW-1185">Reference proteome</keyword>
<sequence length="274" mass="31038">MDREKCSQLIQQSLREKLDLKVWEISVEEDHVVVKNVDNPSLGFSLSLTAILSKMEKGQEQEKIEQSVANIVEMTKASLQTKSLLGNEQSIFPVLRSNGHPTEQQGKRFLKRAHTAESSIFYAFDLGKTYALIDEQMCIDAGYDKQQIHTFAIQNVKKLDTTYNKDEVAGNTFYFFSQPDGYAASRVLNDELLAFMRRMMTKDMGIAIPHQDALVIADIQNDAGYNILSRLNIDFCMRGDIPISPLPFIWTEDEKLEPIMVLANPGATPNVRKE</sequence>
<name>A0A419SJA6_9BACL</name>
<evidence type="ECO:0000313" key="2">
    <source>
        <dbReference type="Proteomes" id="UP000284219"/>
    </source>
</evidence>
<evidence type="ECO:0008006" key="3">
    <source>
        <dbReference type="Google" id="ProtNLM"/>
    </source>
</evidence>
<evidence type="ECO:0000313" key="1">
    <source>
        <dbReference type="EMBL" id="RKD24019.1"/>
    </source>
</evidence>